<dbReference type="Gene3D" id="3.30.160.60">
    <property type="entry name" value="Classic Zinc Finger"/>
    <property type="match status" value="1"/>
</dbReference>
<dbReference type="InterPro" id="IPR036236">
    <property type="entry name" value="Znf_C2H2_sf"/>
</dbReference>
<dbReference type="GeneID" id="111244413"/>
<evidence type="ECO:0000259" key="7">
    <source>
        <dbReference type="SMART" id="SM00355"/>
    </source>
</evidence>
<feature type="compositionally biased region" description="Low complexity" evidence="5">
    <location>
        <begin position="64"/>
        <end position="73"/>
    </location>
</feature>
<evidence type="ECO:0000256" key="2">
    <source>
        <dbReference type="ARBA" id="ARBA00022737"/>
    </source>
</evidence>
<feature type="region of interest" description="Disordered" evidence="5">
    <location>
        <begin position="45"/>
        <end position="73"/>
    </location>
</feature>
<keyword evidence="4" id="KW-0862">Zinc</keyword>
<dbReference type="GO" id="GO:0008270">
    <property type="term" value="F:zinc ion binding"/>
    <property type="evidence" value="ECO:0007669"/>
    <property type="project" value="UniProtKB-KW"/>
</dbReference>
<keyword evidence="6" id="KW-0732">Signal</keyword>
<feature type="chain" id="PRO_5029775658" description="C2H2-type domain-containing protein" evidence="6">
    <location>
        <begin position="17"/>
        <end position="152"/>
    </location>
</feature>
<reference evidence="8" key="1">
    <citation type="submission" date="2021-01" db="UniProtKB">
        <authorList>
            <consortium name="EnsemblMetazoa"/>
        </authorList>
    </citation>
    <scope>IDENTIFICATION</scope>
</reference>
<feature type="domain" description="C2H2-type" evidence="7">
    <location>
        <begin position="81"/>
        <end position="104"/>
    </location>
</feature>
<feature type="signal peptide" evidence="6">
    <location>
        <begin position="1"/>
        <end position="16"/>
    </location>
</feature>
<evidence type="ECO:0000256" key="1">
    <source>
        <dbReference type="ARBA" id="ARBA00022723"/>
    </source>
</evidence>
<organism evidence="8 9">
    <name type="scientific">Varroa destructor</name>
    <name type="common">Honeybee mite</name>
    <dbReference type="NCBI Taxonomy" id="109461"/>
    <lineage>
        <taxon>Eukaryota</taxon>
        <taxon>Metazoa</taxon>
        <taxon>Ecdysozoa</taxon>
        <taxon>Arthropoda</taxon>
        <taxon>Chelicerata</taxon>
        <taxon>Arachnida</taxon>
        <taxon>Acari</taxon>
        <taxon>Parasitiformes</taxon>
        <taxon>Mesostigmata</taxon>
        <taxon>Gamasina</taxon>
        <taxon>Dermanyssoidea</taxon>
        <taxon>Varroidae</taxon>
        <taxon>Varroa</taxon>
    </lineage>
</organism>
<dbReference type="Proteomes" id="UP000594260">
    <property type="component" value="Unplaced"/>
</dbReference>
<dbReference type="GO" id="GO:0005634">
    <property type="term" value="C:nucleus"/>
    <property type="evidence" value="ECO:0007669"/>
    <property type="project" value="TreeGrafter"/>
</dbReference>
<accession>A0A7M7J5R2</accession>
<dbReference type="AlphaFoldDB" id="A0A7M7J5R2"/>
<dbReference type="PANTHER" id="PTHR24403">
    <property type="entry name" value="ZINC FINGER PROTEIN"/>
    <property type="match status" value="1"/>
</dbReference>
<evidence type="ECO:0000256" key="3">
    <source>
        <dbReference type="ARBA" id="ARBA00022771"/>
    </source>
</evidence>
<dbReference type="InterPro" id="IPR013087">
    <property type="entry name" value="Znf_C2H2_type"/>
</dbReference>
<dbReference type="SMART" id="SM00355">
    <property type="entry name" value="ZnF_C2H2"/>
    <property type="match status" value="2"/>
</dbReference>
<dbReference type="OrthoDB" id="7312725at2759"/>
<name>A0A7M7J5R2_VARDE</name>
<evidence type="ECO:0000313" key="8">
    <source>
        <dbReference type="EnsemblMetazoa" id="XP_022647234"/>
    </source>
</evidence>
<evidence type="ECO:0000313" key="9">
    <source>
        <dbReference type="Proteomes" id="UP000594260"/>
    </source>
</evidence>
<evidence type="ECO:0000256" key="4">
    <source>
        <dbReference type="ARBA" id="ARBA00022833"/>
    </source>
</evidence>
<dbReference type="SUPFAM" id="SSF57667">
    <property type="entry name" value="beta-beta-alpha zinc fingers"/>
    <property type="match status" value="1"/>
</dbReference>
<keyword evidence="3" id="KW-0863">Zinc-finger</keyword>
<evidence type="ECO:0000256" key="6">
    <source>
        <dbReference type="SAM" id="SignalP"/>
    </source>
</evidence>
<protein>
    <recommendedName>
        <fullName evidence="7">C2H2-type domain-containing protein</fullName>
    </recommendedName>
</protein>
<keyword evidence="9" id="KW-1185">Reference proteome</keyword>
<dbReference type="InterPro" id="IPR050688">
    <property type="entry name" value="Zinc_finger/UBP_domain"/>
</dbReference>
<keyword evidence="1" id="KW-0479">Metal-binding</keyword>
<dbReference type="RefSeq" id="XP_022647234.1">
    <property type="nucleotide sequence ID" value="XM_022791499.1"/>
</dbReference>
<feature type="domain" description="C2H2-type" evidence="7">
    <location>
        <begin position="111"/>
        <end position="133"/>
    </location>
</feature>
<evidence type="ECO:0000256" key="5">
    <source>
        <dbReference type="SAM" id="MobiDB-lite"/>
    </source>
</evidence>
<sequence length="152" mass="17506">MFLICVFLVQTTIGGAMDLLLKNFSSMQKLNMDFLSQANLLRSLAPPPPEQRDFERVPSPGPSSPQNLSLNSPVSSRVNVYHCPECTYTSNNRANVQRHVNTRHQIPEKLWPCRYCTYRTHRKDHLKSHEKRHEKNMDLTGEPGVTQVIEFD</sequence>
<dbReference type="KEGG" id="vde:111244413"/>
<proteinExistence type="predicted"/>
<dbReference type="PANTHER" id="PTHR24403:SF67">
    <property type="entry name" value="FI01116P-RELATED"/>
    <property type="match status" value="1"/>
</dbReference>
<dbReference type="EnsemblMetazoa" id="XM_022791499">
    <property type="protein sequence ID" value="XP_022647234"/>
    <property type="gene ID" value="LOC111244413"/>
</dbReference>
<dbReference type="GO" id="GO:0045944">
    <property type="term" value="P:positive regulation of transcription by RNA polymerase II"/>
    <property type="evidence" value="ECO:0007669"/>
    <property type="project" value="TreeGrafter"/>
</dbReference>
<keyword evidence="2" id="KW-0677">Repeat</keyword>
<dbReference type="InParanoid" id="A0A7M7J5R2"/>